<accession>X1IV32</accession>
<name>X1IV32_9ZZZZ</name>
<sequence>MSANRSNIAWHLENQIPGTDRRAIGMLYEKKVELTNAEIKALRALPKELVTAPGANKLIEFISATLFLNYGSDGLTESEDNLAIEYDDGGDAAVSEAIDMTGFIDQTADTITRAIPKNDAIDAAADIVNKNLALVNTGDGEFGGNTNADTTMTVMVSYRILDFNVKHPRFDN</sequence>
<reference evidence="1" key="1">
    <citation type="journal article" date="2014" name="Front. Microbiol.">
        <title>High frequency of phylogenetically diverse reductive dehalogenase-homologous genes in deep subseafloor sedimentary metagenomes.</title>
        <authorList>
            <person name="Kawai M."/>
            <person name="Futagami T."/>
            <person name="Toyoda A."/>
            <person name="Takaki Y."/>
            <person name="Nishi S."/>
            <person name="Hori S."/>
            <person name="Arai W."/>
            <person name="Tsubouchi T."/>
            <person name="Morono Y."/>
            <person name="Uchiyama I."/>
            <person name="Ito T."/>
            <person name="Fujiyama A."/>
            <person name="Inagaki F."/>
            <person name="Takami H."/>
        </authorList>
    </citation>
    <scope>NUCLEOTIDE SEQUENCE</scope>
    <source>
        <strain evidence="1">Expedition CK06-06</strain>
    </source>
</reference>
<evidence type="ECO:0000313" key="1">
    <source>
        <dbReference type="EMBL" id="GAH73120.1"/>
    </source>
</evidence>
<comment type="caution">
    <text evidence="1">The sequence shown here is derived from an EMBL/GenBank/DDBJ whole genome shotgun (WGS) entry which is preliminary data.</text>
</comment>
<organism evidence="1">
    <name type="scientific">marine sediment metagenome</name>
    <dbReference type="NCBI Taxonomy" id="412755"/>
    <lineage>
        <taxon>unclassified sequences</taxon>
        <taxon>metagenomes</taxon>
        <taxon>ecological metagenomes</taxon>
    </lineage>
</organism>
<proteinExistence type="predicted"/>
<protein>
    <submittedName>
        <fullName evidence="1">Uncharacterized protein</fullName>
    </submittedName>
</protein>
<dbReference type="EMBL" id="BARU01026008">
    <property type="protein sequence ID" value="GAH73120.1"/>
    <property type="molecule type" value="Genomic_DNA"/>
</dbReference>
<dbReference type="AlphaFoldDB" id="X1IV32"/>
<gene>
    <name evidence="1" type="ORF">S03H2_41831</name>
</gene>